<keyword evidence="5" id="KW-0539">Nucleus</keyword>
<dbReference type="InterPro" id="IPR050142">
    <property type="entry name" value="MADS-box/MEF2_TF"/>
</dbReference>
<dbReference type="SMART" id="SM00432">
    <property type="entry name" value="MADS"/>
    <property type="match status" value="1"/>
</dbReference>
<dbReference type="Proteomes" id="UP001188597">
    <property type="component" value="Unassembled WGS sequence"/>
</dbReference>
<dbReference type="Pfam" id="PF00319">
    <property type="entry name" value="SRF-TF"/>
    <property type="match status" value="1"/>
</dbReference>
<keyword evidence="3" id="KW-0238">DNA-binding</keyword>
<dbReference type="PANTHER" id="PTHR48019">
    <property type="entry name" value="SERUM RESPONSE FACTOR HOMOLOG"/>
    <property type="match status" value="1"/>
</dbReference>
<keyword evidence="4" id="KW-0804">Transcription</keyword>
<dbReference type="Gene3D" id="3.40.1810.10">
    <property type="entry name" value="Transcription factor, MADS-box"/>
    <property type="match status" value="1"/>
</dbReference>
<keyword evidence="8" id="KW-1185">Reference proteome</keyword>
<dbReference type="GO" id="GO:0005634">
    <property type="term" value="C:nucleus"/>
    <property type="evidence" value="ECO:0007669"/>
    <property type="project" value="UniProtKB-SubCell"/>
</dbReference>
<dbReference type="GO" id="GO:0046983">
    <property type="term" value="F:protein dimerization activity"/>
    <property type="evidence" value="ECO:0007669"/>
    <property type="project" value="InterPro"/>
</dbReference>
<evidence type="ECO:0000256" key="2">
    <source>
        <dbReference type="ARBA" id="ARBA00023015"/>
    </source>
</evidence>
<evidence type="ECO:0000313" key="8">
    <source>
        <dbReference type="Proteomes" id="UP001188597"/>
    </source>
</evidence>
<evidence type="ECO:0000256" key="3">
    <source>
        <dbReference type="ARBA" id="ARBA00023125"/>
    </source>
</evidence>
<feature type="domain" description="MADS-box" evidence="6">
    <location>
        <begin position="1"/>
        <end position="61"/>
    </location>
</feature>
<dbReference type="GO" id="GO:0003677">
    <property type="term" value="F:DNA binding"/>
    <property type="evidence" value="ECO:0007669"/>
    <property type="project" value="UniProtKB-KW"/>
</dbReference>
<dbReference type="SUPFAM" id="SSF55455">
    <property type="entry name" value="SRF-like"/>
    <property type="match status" value="1"/>
</dbReference>
<dbReference type="InterPro" id="IPR002100">
    <property type="entry name" value="TF_MADSbox"/>
</dbReference>
<comment type="caution">
    <text evidence="7">The sequence shown here is derived from an EMBL/GenBank/DDBJ whole genome shotgun (WGS) entry which is preliminary data.</text>
</comment>
<accession>A0AA88WLI9</accession>
<protein>
    <recommendedName>
        <fullName evidence="6">MADS-box domain-containing protein</fullName>
    </recommendedName>
</protein>
<evidence type="ECO:0000259" key="6">
    <source>
        <dbReference type="PROSITE" id="PS50066"/>
    </source>
</evidence>
<comment type="subcellular location">
    <subcellularLocation>
        <location evidence="1">Nucleus</location>
    </subcellularLocation>
</comment>
<dbReference type="PROSITE" id="PS50066">
    <property type="entry name" value="MADS_BOX_2"/>
    <property type="match status" value="1"/>
</dbReference>
<keyword evidence="2" id="KW-0805">Transcription regulation</keyword>
<dbReference type="InterPro" id="IPR036879">
    <property type="entry name" value="TF_MADSbox_sf"/>
</dbReference>
<evidence type="ECO:0000313" key="7">
    <source>
        <dbReference type="EMBL" id="KAK3028444.1"/>
    </source>
</evidence>
<reference evidence="7" key="1">
    <citation type="submission" date="2022-12" db="EMBL/GenBank/DDBJ databases">
        <title>Draft genome assemblies for two species of Escallonia (Escalloniales).</title>
        <authorList>
            <person name="Chanderbali A."/>
            <person name="Dervinis C."/>
            <person name="Anghel I."/>
            <person name="Soltis D."/>
            <person name="Soltis P."/>
            <person name="Zapata F."/>
        </authorList>
    </citation>
    <scope>NUCLEOTIDE SEQUENCE</scope>
    <source>
        <strain evidence="7">UCBG64.0493</strain>
        <tissue evidence="7">Leaf</tissue>
    </source>
</reference>
<dbReference type="PRINTS" id="PR00404">
    <property type="entry name" value="MADSDOMAIN"/>
</dbReference>
<evidence type="ECO:0000256" key="1">
    <source>
        <dbReference type="ARBA" id="ARBA00004123"/>
    </source>
</evidence>
<organism evidence="7 8">
    <name type="scientific">Escallonia herrerae</name>
    <dbReference type="NCBI Taxonomy" id="1293975"/>
    <lineage>
        <taxon>Eukaryota</taxon>
        <taxon>Viridiplantae</taxon>
        <taxon>Streptophyta</taxon>
        <taxon>Embryophyta</taxon>
        <taxon>Tracheophyta</taxon>
        <taxon>Spermatophyta</taxon>
        <taxon>Magnoliopsida</taxon>
        <taxon>eudicotyledons</taxon>
        <taxon>Gunneridae</taxon>
        <taxon>Pentapetalae</taxon>
        <taxon>asterids</taxon>
        <taxon>campanulids</taxon>
        <taxon>Escalloniales</taxon>
        <taxon>Escalloniaceae</taxon>
        <taxon>Escallonia</taxon>
    </lineage>
</organism>
<evidence type="ECO:0000256" key="4">
    <source>
        <dbReference type="ARBA" id="ARBA00023163"/>
    </source>
</evidence>
<sequence>MGCKKLTMRKIENSTFRQVTFSKRKDGIIKKANELAILCDTDVSLIIFSPAGRLTSFATDGRIEDIFLRFIDRPDELREGYYDPNVEKINSVPEAEEYQQFLTSAIQHIELSKANLLGNRIAPENPTRIEVAEVDMEEVALVTDEYADSIRERKSVGSKKHPDETCLPMGPHLSLSFIQGQKTWNSYCVG</sequence>
<gene>
    <name evidence="7" type="ORF">RJ639_039036</name>
</gene>
<evidence type="ECO:0000256" key="5">
    <source>
        <dbReference type="ARBA" id="ARBA00023242"/>
    </source>
</evidence>
<dbReference type="AlphaFoldDB" id="A0AA88WLI9"/>
<dbReference type="EMBL" id="JAVXUP010000418">
    <property type="protein sequence ID" value="KAK3028444.1"/>
    <property type="molecule type" value="Genomic_DNA"/>
</dbReference>
<name>A0AA88WLI9_9ASTE</name>
<proteinExistence type="predicted"/>